<evidence type="ECO:0007829" key="5">
    <source>
        <dbReference type="PeptideAtlas" id="D1MN81"/>
    </source>
</evidence>
<dbReference type="OrthoDB" id="10388256at2759"/>
<organism evidence="2 3">
    <name type="scientific">Caenorhabditis elegans</name>
    <dbReference type="NCBI Taxonomy" id="6239"/>
    <lineage>
        <taxon>Eukaryota</taxon>
        <taxon>Metazoa</taxon>
        <taxon>Ecdysozoa</taxon>
        <taxon>Nematoda</taxon>
        <taxon>Chromadorea</taxon>
        <taxon>Rhabditida</taxon>
        <taxon>Rhabditina</taxon>
        <taxon>Rhabditomorpha</taxon>
        <taxon>Rhabditoidea</taxon>
        <taxon>Rhabditidae</taxon>
        <taxon>Peloderinae</taxon>
        <taxon>Caenorhabditis</taxon>
    </lineage>
</organism>
<name>D1MN81_CAEEL</name>
<evidence type="ECO:0000313" key="4">
    <source>
        <dbReference type="WormBase" id="K09A9.8"/>
    </source>
</evidence>
<dbReference type="EMBL" id="BX284606">
    <property type="protein sequence ID" value="CBI63228.1"/>
    <property type="molecule type" value="Genomic_DNA"/>
</dbReference>
<dbReference type="HOGENOM" id="CLU_2199345_0_0_1"/>
<feature type="chain" id="PRO_5003024321" evidence="1">
    <location>
        <begin position="19"/>
        <end position="108"/>
    </location>
</feature>
<gene>
    <name evidence="2" type="ORF">CELE_K09A9.8</name>
    <name evidence="2 4" type="ORF">K09A9.8</name>
</gene>
<evidence type="ECO:0000313" key="3">
    <source>
        <dbReference type="Proteomes" id="UP000001940"/>
    </source>
</evidence>
<keyword evidence="3" id="KW-1185">Reference proteome</keyword>
<dbReference type="PaxDb" id="6239-K09A9.8"/>
<proteinExistence type="evidence at protein level"/>
<feature type="signal peptide" evidence="1">
    <location>
        <begin position="1"/>
        <end position="18"/>
    </location>
</feature>
<dbReference type="KEGG" id="cel:CELE_K09A9.8"/>
<evidence type="ECO:0000313" key="2">
    <source>
        <dbReference type="EMBL" id="CBI63228.1"/>
    </source>
</evidence>
<keyword evidence="5" id="KW-1267">Proteomics identification</keyword>
<dbReference type="InParanoid" id="D1MN81"/>
<dbReference type="GeneID" id="13224282"/>
<evidence type="ECO:0000256" key="1">
    <source>
        <dbReference type="SAM" id="SignalP"/>
    </source>
</evidence>
<keyword evidence="1" id="KW-0732">Signal</keyword>
<dbReference type="eggNOG" id="ENOG502TKB9">
    <property type="taxonomic scope" value="Eukaryota"/>
</dbReference>
<dbReference type="AGR" id="WB:WBGene00194849"/>
<dbReference type="RefSeq" id="NP_001257266.1">
    <property type="nucleotide sequence ID" value="NM_001270337.1"/>
</dbReference>
<protein>
    <submittedName>
        <fullName evidence="2">Secreted protein</fullName>
    </submittedName>
</protein>
<sequence>MFYQQVTVILILINSVLPFSTDPHGINKVFFYLEKHPELATSLLIREKQHITGGVNCLQFDYVYFEWVNEKVKSPFPKLTDKKEYCTIVKCDNVFGPADIVNCSIFDG</sequence>
<accession>D1MN81</accession>
<dbReference type="CTD" id="13224282"/>
<dbReference type="WormBase" id="K09A9.8">
    <property type="protein sequence ID" value="CE44317"/>
    <property type="gene ID" value="WBGene00194849"/>
</dbReference>
<dbReference type="AlphaFoldDB" id="D1MN81"/>
<dbReference type="Proteomes" id="UP000001940">
    <property type="component" value="Chromosome X"/>
</dbReference>
<reference evidence="2 3" key="1">
    <citation type="journal article" date="1998" name="Science">
        <title>Genome sequence of the nematode C. elegans: a platform for investigating biology.</title>
        <authorList>
            <consortium name="The C. elegans sequencing consortium"/>
            <person name="Sulson J.E."/>
            <person name="Waterston R."/>
        </authorList>
    </citation>
    <scope>NUCLEOTIDE SEQUENCE [LARGE SCALE GENOMIC DNA]</scope>
    <source>
        <strain evidence="2 3">Bristol N2</strain>
    </source>
</reference>
<dbReference type="Bgee" id="WBGene00194849">
    <property type="expression patterns" value="Expressed in adult organism and 2 other cell types or tissues"/>
</dbReference>
<dbReference type="PeptideAtlas" id="D1MN81"/>